<evidence type="ECO:0000256" key="6">
    <source>
        <dbReference type="SAM" id="Phobius"/>
    </source>
</evidence>
<comment type="subcellular location">
    <subcellularLocation>
        <location evidence="1">Membrane</location>
        <topology evidence="1">Multi-pass membrane protein</topology>
    </subcellularLocation>
</comment>
<evidence type="ECO:0000313" key="9">
    <source>
        <dbReference type="Proteomes" id="UP000279259"/>
    </source>
</evidence>
<dbReference type="PANTHER" id="PTHR19241">
    <property type="entry name" value="ATP-BINDING CASSETTE TRANSPORTER"/>
    <property type="match status" value="1"/>
</dbReference>
<accession>A0A427YKS1</accession>
<keyword evidence="5 6" id="KW-0472">Membrane</keyword>
<organism evidence="8 9">
    <name type="scientific">Saitozyma podzolica</name>
    <dbReference type="NCBI Taxonomy" id="1890683"/>
    <lineage>
        <taxon>Eukaryota</taxon>
        <taxon>Fungi</taxon>
        <taxon>Dikarya</taxon>
        <taxon>Basidiomycota</taxon>
        <taxon>Agaricomycotina</taxon>
        <taxon>Tremellomycetes</taxon>
        <taxon>Tremellales</taxon>
        <taxon>Trimorphomycetaceae</taxon>
        <taxon>Saitozyma</taxon>
    </lineage>
</organism>
<dbReference type="OrthoDB" id="66620at2759"/>
<keyword evidence="2" id="KW-0813">Transport</keyword>
<evidence type="ECO:0000259" key="7">
    <source>
        <dbReference type="Pfam" id="PF01061"/>
    </source>
</evidence>
<protein>
    <recommendedName>
        <fullName evidence="7">ABC-2 type transporter transmembrane domain-containing protein</fullName>
    </recommendedName>
</protein>
<dbReference type="Proteomes" id="UP000279259">
    <property type="component" value="Unassembled WGS sequence"/>
</dbReference>
<name>A0A427YKS1_9TREE</name>
<comment type="caution">
    <text evidence="8">The sequence shown here is derived from an EMBL/GenBank/DDBJ whole genome shotgun (WGS) entry which is preliminary data.</text>
</comment>
<keyword evidence="4 6" id="KW-1133">Transmembrane helix</keyword>
<evidence type="ECO:0000256" key="1">
    <source>
        <dbReference type="ARBA" id="ARBA00004141"/>
    </source>
</evidence>
<dbReference type="EMBL" id="RSCD01000007">
    <property type="protein sequence ID" value="RSH91647.1"/>
    <property type="molecule type" value="Genomic_DNA"/>
</dbReference>
<evidence type="ECO:0000256" key="5">
    <source>
        <dbReference type="ARBA" id="ARBA00023136"/>
    </source>
</evidence>
<dbReference type="AlphaFoldDB" id="A0A427YKS1"/>
<keyword evidence="9" id="KW-1185">Reference proteome</keyword>
<feature type="domain" description="ABC-2 type transporter transmembrane" evidence="7">
    <location>
        <begin position="2"/>
        <end position="55"/>
    </location>
</feature>
<evidence type="ECO:0000256" key="2">
    <source>
        <dbReference type="ARBA" id="ARBA00022448"/>
    </source>
</evidence>
<sequence>MSPTVELANILAPVINVVFLLFGGSFLPAPPPWFIWLKWISPINYAYSSLAENQFAGQVYSSCDASSSTQCYPTGDAVLQAYNLGRFTIGQNMGFLAAITLAFIAVGYIFLRWTARPRLRFI</sequence>
<gene>
    <name evidence="8" type="ORF">EHS25_009016</name>
</gene>
<dbReference type="STRING" id="1890683.A0A427YKS1"/>
<evidence type="ECO:0000256" key="3">
    <source>
        <dbReference type="ARBA" id="ARBA00022692"/>
    </source>
</evidence>
<dbReference type="Pfam" id="PF01061">
    <property type="entry name" value="ABC2_membrane"/>
    <property type="match status" value="1"/>
</dbReference>
<keyword evidence="3 6" id="KW-0812">Transmembrane</keyword>
<proteinExistence type="predicted"/>
<dbReference type="InterPro" id="IPR013525">
    <property type="entry name" value="ABC2_TM"/>
</dbReference>
<dbReference type="GO" id="GO:0016020">
    <property type="term" value="C:membrane"/>
    <property type="evidence" value="ECO:0007669"/>
    <property type="project" value="UniProtKB-SubCell"/>
</dbReference>
<reference evidence="8 9" key="1">
    <citation type="submission" date="2018-11" db="EMBL/GenBank/DDBJ databases">
        <title>Genome sequence of Saitozyma podzolica DSM 27192.</title>
        <authorList>
            <person name="Aliyu H."/>
            <person name="Gorte O."/>
            <person name="Ochsenreither K."/>
        </authorList>
    </citation>
    <scope>NUCLEOTIDE SEQUENCE [LARGE SCALE GENOMIC DNA]</scope>
    <source>
        <strain evidence="8 9">DSM 27192</strain>
    </source>
</reference>
<dbReference type="GO" id="GO:0140359">
    <property type="term" value="F:ABC-type transporter activity"/>
    <property type="evidence" value="ECO:0007669"/>
    <property type="project" value="InterPro"/>
</dbReference>
<feature type="transmembrane region" description="Helical" evidence="6">
    <location>
        <begin position="7"/>
        <end position="27"/>
    </location>
</feature>
<evidence type="ECO:0000313" key="8">
    <source>
        <dbReference type="EMBL" id="RSH91647.1"/>
    </source>
</evidence>
<feature type="transmembrane region" description="Helical" evidence="6">
    <location>
        <begin position="93"/>
        <end position="111"/>
    </location>
</feature>
<evidence type="ECO:0000256" key="4">
    <source>
        <dbReference type="ARBA" id="ARBA00022989"/>
    </source>
</evidence>